<feature type="compositionally biased region" description="Basic and acidic residues" evidence="1">
    <location>
        <begin position="282"/>
        <end position="293"/>
    </location>
</feature>
<reference evidence="2" key="1">
    <citation type="journal article" date="2021" name="Evol. Appl.">
        <title>The genome of the Pyrenean desman and the effects of bottlenecks and inbreeding on the genomic landscape of an endangered species.</title>
        <authorList>
            <person name="Escoda L."/>
            <person name="Castresana J."/>
        </authorList>
    </citation>
    <scope>NUCLEOTIDE SEQUENCE</scope>
    <source>
        <strain evidence="2">IBE-C5619</strain>
    </source>
</reference>
<evidence type="ECO:0000313" key="3">
    <source>
        <dbReference type="Proteomes" id="UP000700334"/>
    </source>
</evidence>
<comment type="caution">
    <text evidence="2">The sequence shown here is derived from an EMBL/GenBank/DDBJ whole genome shotgun (WGS) entry which is preliminary data.</text>
</comment>
<feature type="compositionally biased region" description="Gly residues" evidence="1">
    <location>
        <begin position="267"/>
        <end position="276"/>
    </location>
</feature>
<keyword evidence="3" id="KW-1185">Reference proteome</keyword>
<dbReference type="EMBL" id="JAGFMF010011892">
    <property type="protein sequence ID" value="KAG8510198.1"/>
    <property type="molecule type" value="Genomic_DNA"/>
</dbReference>
<organism evidence="2 3">
    <name type="scientific">Galemys pyrenaicus</name>
    <name type="common">Iberian desman</name>
    <name type="synonym">Pyrenean desman</name>
    <dbReference type="NCBI Taxonomy" id="202257"/>
    <lineage>
        <taxon>Eukaryota</taxon>
        <taxon>Metazoa</taxon>
        <taxon>Chordata</taxon>
        <taxon>Craniata</taxon>
        <taxon>Vertebrata</taxon>
        <taxon>Euteleostomi</taxon>
        <taxon>Mammalia</taxon>
        <taxon>Eutheria</taxon>
        <taxon>Laurasiatheria</taxon>
        <taxon>Eulipotyphla</taxon>
        <taxon>Talpidae</taxon>
        <taxon>Galemys</taxon>
    </lineage>
</organism>
<evidence type="ECO:0000313" key="2">
    <source>
        <dbReference type="EMBL" id="KAG8510198.1"/>
    </source>
</evidence>
<name>A0A8J5ZU79_GALPY</name>
<proteinExistence type="predicted"/>
<evidence type="ECO:0000256" key="1">
    <source>
        <dbReference type="SAM" id="MobiDB-lite"/>
    </source>
</evidence>
<feature type="compositionally biased region" description="Polar residues" evidence="1">
    <location>
        <begin position="10"/>
        <end position="31"/>
    </location>
</feature>
<accession>A0A8J5ZU79</accession>
<dbReference type="AlphaFoldDB" id="A0A8J5ZU79"/>
<gene>
    <name evidence="2" type="ORF">J0S82_006437</name>
</gene>
<protein>
    <submittedName>
        <fullName evidence="2">Zinc finger protein 211</fullName>
    </submittedName>
</protein>
<feature type="region of interest" description="Disordered" evidence="1">
    <location>
        <begin position="1"/>
        <end position="38"/>
    </location>
</feature>
<feature type="region of interest" description="Disordered" evidence="1">
    <location>
        <begin position="209"/>
        <end position="348"/>
    </location>
</feature>
<sequence length="730" mass="80442">CSHEADDEQNNSVPHLSQVRTTKASVSSQKTHPSEMRGPELKDILHWSNYKGAHCGAHCGHRTGACEKQLYFNAKIHTKQHIGGKHFRNNVDNAPFVKDCKISVSEKPLSCGELVRDFLASSRFHQQQFPHTREKLKRTQCGPAISGEKSQYNSGKYSKDFTYKHTLRCRGNTGRSRGLVDPRVAASALPPFPASPGARSGPASLLLRRSWSPGRLPGRRRFGPVPTRRVRESPRVLSLAPLGRRGNYITQQAPRRAAARPSNESAGRGGPSGSSVGGSLASDRRFGPRREGLHGAGGPGSEATPRQAGRAASPPAPRRPRSPMAAAAPRARAEVRPGRGAPPGVRAGCGRLVRAGRRAAAEPVWRSLPRWPRRLRPRGFPEKGVAARARARGSPRPVPRCCWGTAARRRPGPRWGRSSCCLRGAPIRAGLCREGPPFRALSGKRCGNLLQDPCRRGSAWRGGEAGFGGRRTRLQPVGDQNQAVAKAHDSRQPSLLRVFGYCFLHFPALCAPLTVVDCWHGVEDEEVPCEQMISTEGMSQVKTRKADPSPQEAQPFERCDPIARDVLPLAEHQQTCLVQKPYTCRKRSCFAASHQQYQPQYITEMPFRSSVDKTSFIKACTVHVSGKPFNSGEIGKDFIASMELYHQQVTLTREKPNINDCEYENVFHSGRSHHSWEECEKTFSYTDTLELSKPVNTVEGNFFLSPTEDLAQCFHGPVGPGHEQQDRGCL</sequence>
<dbReference type="Proteomes" id="UP000700334">
    <property type="component" value="Unassembled WGS sequence"/>
</dbReference>
<feature type="non-terminal residue" evidence="2">
    <location>
        <position position="730"/>
    </location>
</feature>
<feature type="compositionally biased region" description="Low complexity" evidence="1">
    <location>
        <begin position="338"/>
        <end position="348"/>
    </location>
</feature>